<protein>
    <submittedName>
        <fullName evidence="2">16864_t:CDS:1</fullName>
    </submittedName>
</protein>
<comment type="caution">
    <text evidence="2">The sequence shown here is derived from an EMBL/GenBank/DDBJ whole genome shotgun (WGS) entry which is preliminary data.</text>
</comment>
<name>A0ABN7VMM2_GIGMA</name>
<accession>A0ABN7VMM2</accession>
<dbReference type="EMBL" id="CAJVQB010018230">
    <property type="protein sequence ID" value="CAG8786972.1"/>
    <property type="molecule type" value="Genomic_DNA"/>
</dbReference>
<gene>
    <name evidence="2" type="ORF">GMARGA_LOCUS20604</name>
</gene>
<keyword evidence="3" id="KW-1185">Reference proteome</keyword>
<evidence type="ECO:0000313" key="3">
    <source>
        <dbReference type="Proteomes" id="UP000789901"/>
    </source>
</evidence>
<dbReference type="Proteomes" id="UP000789901">
    <property type="component" value="Unassembled WGS sequence"/>
</dbReference>
<evidence type="ECO:0000313" key="2">
    <source>
        <dbReference type="EMBL" id="CAG8786972.1"/>
    </source>
</evidence>
<proteinExistence type="predicted"/>
<evidence type="ECO:0000256" key="1">
    <source>
        <dbReference type="SAM" id="MobiDB-lite"/>
    </source>
</evidence>
<organism evidence="2 3">
    <name type="scientific">Gigaspora margarita</name>
    <dbReference type="NCBI Taxonomy" id="4874"/>
    <lineage>
        <taxon>Eukaryota</taxon>
        <taxon>Fungi</taxon>
        <taxon>Fungi incertae sedis</taxon>
        <taxon>Mucoromycota</taxon>
        <taxon>Glomeromycotina</taxon>
        <taxon>Glomeromycetes</taxon>
        <taxon>Diversisporales</taxon>
        <taxon>Gigasporaceae</taxon>
        <taxon>Gigaspora</taxon>
    </lineage>
</organism>
<sequence length="167" mass="19740">MDDINKTDLDESSQKKEMKENASVESKEVVDGKLELIHDEKAFSRECELKIKKIDEPQKVINKELGEAAELWMKKVTRLRRTIKRDRKNEIEEKKVHHHNIIFEKSLDDLVKALEIKPKDISNEKEALIDFNRELKINPNEALKWPPKRVDRNNLIEKCESLEDNQK</sequence>
<feature type="region of interest" description="Disordered" evidence="1">
    <location>
        <begin position="1"/>
        <end position="25"/>
    </location>
</feature>
<reference evidence="2 3" key="1">
    <citation type="submission" date="2021-06" db="EMBL/GenBank/DDBJ databases">
        <authorList>
            <person name="Kallberg Y."/>
            <person name="Tangrot J."/>
            <person name="Rosling A."/>
        </authorList>
    </citation>
    <scope>NUCLEOTIDE SEQUENCE [LARGE SCALE GENOMIC DNA]</scope>
    <source>
        <strain evidence="2 3">120-4 pot B 10/14</strain>
    </source>
</reference>